<evidence type="ECO:0000313" key="1">
    <source>
        <dbReference type="EMBL" id="CAD2175036.1"/>
    </source>
</evidence>
<gene>
    <name evidence="1" type="ORF">MENT_LOCUS26740</name>
</gene>
<dbReference type="AlphaFoldDB" id="A0A6V7VJ97"/>
<evidence type="ECO:0000313" key="2">
    <source>
        <dbReference type="Proteomes" id="UP000580250"/>
    </source>
</evidence>
<dbReference type="Proteomes" id="UP000580250">
    <property type="component" value="Unassembled WGS sequence"/>
</dbReference>
<proteinExistence type="predicted"/>
<comment type="caution">
    <text evidence="1">The sequence shown here is derived from an EMBL/GenBank/DDBJ whole genome shotgun (WGS) entry which is preliminary data.</text>
</comment>
<name>A0A6V7VJ97_MELEN</name>
<reference evidence="1 2" key="1">
    <citation type="submission" date="2020-08" db="EMBL/GenBank/DDBJ databases">
        <authorList>
            <person name="Koutsovoulos G."/>
            <person name="Danchin GJ E."/>
        </authorList>
    </citation>
    <scope>NUCLEOTIDE SEQUENCE [LARGE SCALE GENOMIC DNA]</scope>
</reference>
<sequence length="56" mass="6769">MSLIINKKKNCKKCRAKNQYTKRTEKSIMNFTKTKNTSRFIQWSFFHVKGAQRNKK</sequence>
<organism evidence="1 2">
    <name type="scientific">Meloidogyne enterolobii</name>
    <name type="common">Root-knot nematode worm</name>
    <name type="synonym">Meloidogyne mayaguensis</name>
    <dbReference type="NCBI Taxonomy" id="390850"/>
    <lineage>
        <taxon>Eukaryota</taxon>
        <taxon>Metazoa</taxon>
        <taxon>Ecdysozoa</taxon>
        <taxon>Nematoda</taxon>
        <taxon>Chromadorea</taxon>
        <taxon>Rhabditida</taxon>
        <taxon>Tylenchina</taxon>
        <taxon>Tylenchomorpha</taxon>
        <taxon>Tylenchoidea</taxon>
        <taxon>Meloidogynidae</taxon>
        <taxon>Meloidogyninae</taxon>
        <taxon>Meloidogyne</taxon>
    </lineage>
</organism>
<accession>A0A6V7VJ97</accession>
<dbReference type="EMBL" id="CAJEWN010000246">
    <property type="protein sequence ID" value="CAD2175036.1"/>
    <property type="molecule type" value="Genomic_DNA"/>
</dbReference>
<protein>
    <submittedName>
        <fullName evidence="1">Uncharacterized protein</fullName>
    </submittedName>
</protein>